<reference evidence="1 2" key="1">
    <citation type="journal article" date="2022" name="Front. Cell. Infect. Microbiol.">
        <title>The Genomes of Two Strains of Taenia crassiceps the Animal Model for the Study of Human Cysticercosis.</title>
        <authorList>
            <person name="Bobes R.J."/>
            <person name="Estrada K."/>
            <person name="Rios-Valencia D.G."/>
            <person name="Calderon-Gallegos A."/>
            <person name="de la Torre P."/>
            <person name="Carrero J.C."/>
            <person name="Sanchez-Flores A."/>
            <person name="Laclette J.P."/>
        </authorList>
    </citation>
    <scope>NUCLEOTIDE SEQUENCE [LARGE SCALE GENOMIC DNA]</scope>
    <source>
        <strain evidence="1">WFUcys</strain>
    </source>
</reference>
<protein>
    <submittedName>
        <fullName evidence="1">Uncharacterized protein</fullName>
    </submittedName>
</protein>
<keyword evidence="2" id="KW-1185">Reference proteome</keyword>
<accession>A0ABR4Q6P8</accession>
<organism evidence="1 2">
    <name type="scientific">Taenia crassiceps</name>
    <dbReference type="NCBI Taxonomy" id="6207"/>
    <lineage>
        <taxon>Eukaryota</taxon>
        <taxon>Metazoa</taxon>
        <taxon>Spiralia</taxon>
        <taxon>Lophotrochozoa</taxon>
        <taxon>Platyhelminthes</taxon>
        <taxon>Cestoda</taxon>
        <taxon>Eucestoda</taxon>
        <taxon>Cyclophyllidea</taxon>
        <taxon>Taeniidae</taxon>
        <taxon>Taenia</taxon>
    </lineage>
</organism>
<evidence type="ECO:0000313" key="2">
    <source>
        <dbReference type="Proteomes" id="UP001651158"/>
    </source>
</evidence>
<proteinExistence type="predicted"/>
<sequence length="542" mass="59738">MRYCRRFCNELEPGRLVFCIVFGLSVMNINSKPPNLLSMTRGQLQLTLEKQLALKDCLSSKLPDSGKKLSESIARIQSILDSKSSPLPPIPPSLKQKNSFVHEIFGVPPTSDEATEEKEDEDRIGNVDDLVCGLVSLHLGPAKCEDAGAGEVEDLSKLPKEPLTPEEFVNLQRLCNLPLSNNVDVLYHTFLLQLRPIESEIVRLVIVDCRNSKNQFVRHGAISTWATEGAPLPRNGAFRCDTVIAAPGPAVAEMWRFVRQDSAMECPVLIADCAASLIRLRRLFCCPSVCHHSGARNTLPRNIRFAVDDGTNSEGKACELKHQQLSGEHLGASLMARTAHYSKLNTAILARLRPKTVAWIEAPLNLSALRAIADMPRGPVTCHPPYIAPSLHEKTLLLKLAATGFNPSSLASLAGQARWHGFAGLLVASGVSRCPEDLANLYHLFRRVYRGLVLNTDLYREDATKPSCSPLWISPVRQLKTLSMKESLEVMTRVRDEIKVSQKEAITKAGPSLPPASAMLLKYREQQAEESDDTLCGNSDDD</sequence>
<dbReference type="EMBL" id="JAKROA010000009">
    <property type="protein sequence ID" value="KAL5105304.1"/>
    <property type="molecule type" value="Genomic_DNA"/>
</dbReference>
<comment type="caution">
    <text evidence="1">The sequence shown here is derived from an EMBL/GenBank/DDBJ whole genome shotgun (WGS) entry which is preliminary data.</text>
</comment>
<gene>
    <name evidence="1" type="ORF">TcWFU_009451</name>
</gene>
<dbReference type="Proteomes" id="UP001651158">
    <property type="component" value="Unassembled WGS sequence"/>
</dbReference>
<name>A0ABR4Q6P8_9CEST</name>
<evidence type="ECO:0000313" key="1">
    <source>
        <dbReference type="EMBL" id="KAL5105304.1"/>
    </source>
</evidence>